<dbReference type="SUPFAM" id="SSF47413">
    <property type="entry name" value="lambda repressor-like DNA-binding domains"/>
    <property type="match status" value="1"/>
</dbReference>
<keyword evidence="3" id="KW-1185">Reference proteome</keyword>
<dbReference type="Proteomes" id="UP000218418">
    <property type="component" value="Chromosome"/>
</dbReference>
<sequence length="120" mass="12731">MDTQARQKLVEVIKLARGSMSLRAFGKQLGVSASAVLAWEKGEKVPDTANLASIAARAGYTFEELFCHLEGKRIPEASELSVVLKQVSNMPLSQAAIVGKAIMDRLAAAAESTGNEAKVS</sequence>
<accession>A0A1Z4LQ93</accession>
<dbReference type="GO" id="GO:0003677">
    <property type="term" value="F:DNA binding"/>
    <property type="evidence" value="ECO:0007669"/>
    <property type="project" value="InterPro"/>
</dbReference>
<gene>
    <name evidence="2" type="ORF">NIES267_29050</name>
</gene>
<dbReference type="Gene3D" id="1.10.260.40">
    <property type="entry name" value="lambda repressor-like DNA-binding domains"/>
    <property type="match status" value="1"/>
</dbReference>
<dbReference type="PROSITE" id="PS50943">
    <property type="entry name" value="HTH_CROC1"/>
    <property type="match status" value="1"/>
</dbReference>
<protein>
    <submittedName>
        <fullName evidence="2">Helix-turn-helix domain-containing protein</fullName>
    </submittedName>
</protein>
<organism evidence="2 3">
    <name type="scientific">Calothrix parasitica NIES-267</name>
    <dbReference type="NCBI Taxonomy" id="1973488"/>
    <lineage>
        <taxon>Bacteria</taxon>
        <taxon>Bacillati</taxon>
        <taxon>Cyanobacteriota</taxon>
        <taxon>Cyanophyceae</taxon>
        <taxon>Nostocales</taxon>
        <taxon>Calotrichaceae</taxon>
        <taxon>Calothrix</taxon>
    </lineage>
</organism>
<dbReference type="InterPro" id="IPR010982">
    <property type="entry name" value="Lambda_DNA-bd_dom_sf"/>
</dbReference>
<feature type="domain" description="HTH cro/C1-type" evidence="1">
    <location>
        <begin position="20"/>
        <end position="65"/>
    </location>
</feature>
<dbReference type="OrthoDB" id="465668at2"/>
<dbReference type="InterPro" id="IPR001387">
    <property type="entry name" value="Cro/C1-type_HTH"/>
</dbReference>
<evidence type="ECO:0000313" key="2">
    <source>
        <dbReference type="EMBL" id="BAY83416.1"/>
    </source>
</evidence>
<dbReference type="AlphaFoldDB" id="A0A1Z4LQ93"/>
<name>A0A1Z4LQ93_9CYAN</name>
<dbReference type="Pfam" id="PF01381">
    <property type="entry name" value="HTH_3"/>
    <property type="match status" value="1"/>
</dbReference>
<reference evidence="2 3" key="1">
    <citation type="submission" date="2017-06" db="EMBL/GenBank/DDBJ databases">
        <title>Genome sequencing of cyanobaciteial culture collection at National Institute for Environmental Studies (NIES).</title>
        <authorList>
            <person name="Hirose Y."/>
            <person name="Shimura Y."/>
            <person name="Fujisawa T."/>
            <person name="Nakamura Y."/>
            <person name="Kawachi M."/>
        </authorList>
    </citation>
    <scope>NUCLEOTIDE SEQUENCE [LARGE SCALE GENOMIC DNA]</scope>
    <source>
        <strain evidence="2 3">NIES-267</strain>
    </source>
</reference>
<dbReference type="CDD" id="cd00093">
    <property type="entry name" value="HTH_XRE"/>
    <property type="match status" value="1"/>
</dbReference>
<dbReference type="SMART" id="SM00530">
    <property type="entry name" value="HTH_XRE"/>
    <property type="match status" value="1"/>
</dbReference>
<dbReference type="EMBL" id="AP018227">
    <property type="protein sequence ID" value="BAY83416.1"/>
    <property type="molecule type" value="Genomic_DNA"/>
</dbReference>
<proteinExistence type="predicted"/>
<evidence type="ECO:0000313" key="3">
    <source>
        <dbReference type="Proteomes" id="UP000218418"/>
    </source>
</evidence>
<evidence type="ECO:0000259" key="1">
    <source>
        <dbReference type="PROSITE" id="PS50943"/>
    </source>
</evidence>